<dbReference type="Proteomes" id="UP001059607">
    <property type="component" value="Chromosome"/>
</dbReference>
<evidence type="ECO:0000313" key="2">
    <source>
        <dbReference type="Proteomes" id="UP001059607"/>
    </source>
</evidence>
<evidence type="ECO:0000313" key="1">
    <source>
        <dbReference type="EMBL" id="UTO16936.1"/>
    </source>
</evidence>
<proteinExistence type="predicted"/>
<keyword evidence="2" id="KW-1185">Reference proteome</keyword>
<dbReference type="RefSeq" id="WP_152980935.1">
    <property type="nucleotide sequence ID" value="NZ_CP101125.1"/>
</dbReference>
<name>A0ABY5EMH2_9PSED</name>
<reference evidence="1" key="1">
    <citation type="submission" date="2022-07" db="EMBL/GenBank/DDBJ databases">
        <title>Pseudomonas nunamit sp. nov. an antifungal species isolated from Greenland.</title>
        <authorList>
            <person name="Ntana F."/>
            <person name="Hennessy R.C."/>
            <person name="Zervas A."/>
            <person name="Stougaard P."/>
        </authorList>
    </citation>
    <scope>NUCLEOTIDE SEQUENCE</scope>
    <source>
        <strain evidence="1">In5</strain>
    </source>
</reference>
<organism evidence="1 2">
    <name type="scientific">Pseudomonas nunensis</name>
    <dbReference type="NCBI Taxonomy" id="2961896"/>
    <lineage>
        <taxon>Bacteria</taxon>
        <taxon>Pseudomonadati</taxon>
        <taxon>Pseudomonadota</taxon>
        <taxon>Gammaproteobacteria</taxon>
        <taxon>Pseudomonadales</taxon>
        <taxon>Pseudomonadaceae</taxon>
        <taxon>Pseudomonas</taxon>
    </lineage>
</organism>
<sequence length="144" mass="15935">MYAKEFLSALDGFEKHLGKIQKAEGAPPVIADLHSRTIAAFPDLRAVRNSVQHNEERVRSKGFKEKNLDLQPLPNGMAPPELKVLALKNLHGSKFCTTMDNGSYGEVDISPESMEIMRGLLQEALSAFIWTGPMRHLPSAPKLV</sequence>
<accession>A0ABY5EMH2</accession>
<protein>
    <submittedName>
        <fullName evidence="1">Uncharacterized protein</fullName>
    </submittedName>
</protein>
<gene>
    <name evidence="1" type="ORF">NK667_11495</name>
</gene>
<dbReference type="EMBL" id="CP101125">
    <property type="protein sequence ID" value="UTO16936.1"/>
    <property type="molecule type" value="Genomic_DNA"/>
</dbReference>